<accession>A0A6J5MDL3</accession>
<name>A0A6J5MDL3_9CAUD</name>
<dbReference type="GO" id="GO:0003700">
    <property type="term" value="F:DNA-binding transcription factor activity"/>
    <property type="evidence" value="ECO:0007669"/>
    <property type="project" value="InterPro"/>
</dbReference>
<sequence>MSKPRKKKTKNYYFTADVDVSIKQLNATEDQLERDRIYRQEIKPAFEKLVENIIHTFKFYYTDGISLKDLQHEVVSFLVEKLPKFTADKGKAFSYFSIVAKNYLILNNNKNFKKLVDSEQLEGANGQSSALVVEEEPTPIDFFIQDMIGYFDVNLTKVYTKKNDQIVVDAVMELFRKKESLEIFNKKALYIYIREMTNANTQHITKVIKSLKDKYVKMYNDYDKMGFIPRNVIY</sequence>
<reference evidence="1" key="1">
    <citation type="submission" date="2020-04" db="EMBL/GenBank/DDBJ databases">
        <authorList>
            <person name="Chiriac C."/>
            <person name="Salcher M."/>
            <person name="Ghai R."/>
            <person name="Kavagutti S V."/>
        </authorList>
    </citation>
    <scope>NUCLEOTIDE SEQUENCE</scope>
</reference>
<gene>
    <name evidence="1" type="ORF">UFOVP450_140</name>
</gene>
<organism evidence="1">
    <name type="scientific">uncultured Caudovirales phage</name>
    <dbReference type="NCBI Taxonomy" id="2100421"/>
    <lineage>
        <taxon>Viruses</taxon>
        <taxon>Duplodnaviria</taxon>
        <taxon>Heunggongvirae</taxon>
        <taxon>Uroviricota</taxon>
        <taxon>Caudoviricetes</taxon>
        <taxon>Peduoviridae</taxon>
        <taxon>Maltschvirus</taxon>
        <taxon>Maltschvirus maltsch</taxon>
    </lineage>
</organism>
<dbReference type="SUPFAM" id="SSF88946">
    <property type="entry name" value="Sigma2 domain of RNA polymerase sigma factors"/>
    <property type="match status" value="1"/>
</dbReference>
<protein>
    <recommendedName>
        <fullName evidence="2">RNA polymerase sigma factor</fullName>
    </recommendedName>
</protein>
<evidence type="ECO:0008006" key="2">
    <source>
        <dbReference type="Google" id="ProtNLM"/>
    </source>
</evidence>
<evidence type="ECO:0000313" key="1">
    <source>
        <dbReference type="EMBL" id="CAB4143443.1"/>
    </source>
</evidence>
<dbReference type="EMBL" id="LR796421">
    <property type="protein sequence ID" value="CAB4143443.1"/>
    <property type="molecule type" value="Genomic_DNA"/>
</dbReference>
<dbReference type="InterPro" id="IPR013325">
    <property type="entry name" value="RNA_pol_sigma_r2"/>
</dbReference>
<dbReference type="GO" id="GO:0006352">
    <property type="term" value="P:DNA-templated transcription initiation"/>
    <property type="evidence" value="ECO:0007669"/>
    <property type="project" value="InterPro"/>
</dbReference>
<proteinExistence type="predicted"/>